<dbReference type="HOGENOM" id="CLU_043447_0_0_1"/>
<dbReference type="Proteomes" id="UP000008068">
    <property type="component" value="Unassembled WGS sequence"/>
</dbReference>
<feature type="compositionally biased region" description="Basic and acidic residues" evidence="1">
    <location>
        <begin position="421"/>
        <end position="436"/>
    </location>
</feature>
<dbReference type="eggNOG" id="ENOG502TFJ4">
    <property type="taxonomic scope" value="Eukaryota"/>
</dbReference>
<protein>
    <submittedName>
        <fullName evidence="2">Uncharacterized protein</fullName>
    </submittedName>
</protein>
<organism evidence="3">
    <name type="scientific">Caenorhabditis brenneri</name>
    <name type="common">Nematode worm</name>
    <dbReference type="NCBI Taxonomy" id="135651"/>
    <lineage>
        <taxon>Eukaryota</taxon>
        <taxon>Metazoa</taxon>
        <taxon>Ecdysozoa</taxon>
        <taxon>Nematoda</taxon>
        <taxon>Chromadorea</taxon>
        <taxon>Rhabditida</taxon>
        <taxon>Rhabditina</taxon>
        <taxon>Rhabditomorpha</taxon>
        <taxon>Rhabditoidea</taxon>
        <taxon>Rhabditidae</taxon>
        <taxon>Peloderinae</taxon>
        <taxon>Caenorhabditis</taxon>
    </lineage>
</organism>
<sequence length="491" mass="56542">MSTGVDATTSELEDVRNGFVNWIFQLAIDLLPCIFSIDVVFNPGKLSPYRAAEFSMSENFHKITDWYSKPPRLRPISYNLMNRYKKPASLWLLIPCEQKHHLLEHVLEYGLMELLPKEARSLLSRWIIDVRKRMRNRLTKGDLRNKIEQYMSAVNKNDQLSPDDARIEGVISAVLENALNLKDFKVFDGEWKTFTLNLIKNMDRHQFVDISSRADLIRDVCQNMHPASLQRLSSCFSNSETDKTVLSHTLHQVLHFTIRFALNTLRHVFRIKRQDQFCIWFDGRMEEVVTDFSDYSRSTSPENDFLVTPKTEDTPQSSECQKSAPTVQVIRPRKTLLPTPARKSPLANRRDDFYQEMPPSEYRGSPIQSTCSSYAAPNPALFDAHQFESRSDQHVEGDVNKKSFFSFSSVVNTTKQPKAESFNDKSLSEEKEEIPKAKALRQPSVSSFTQIDDFEGLPDEWVIEYKAALDTNTKLLAELDRAKARLDAISK</sequence>
<evidence type="ECO:0000313" key="3">
    <source>
        <dbReference type="Proteomes" id="UP000008068"/>
    </source>
</evidence>
<gene>
    <name evidence="2" type="ORF">CAEBREN_14533</name>
</gene>
<accession>G0PFX8</accession>
<keyword evidence="3" id="KW-1185">Reference proteome</keyword>
<dbReference type="OrthoDB" id="5903855at2759"/>
<feature type="region of interest" description="Disordered" evidence="1">
    <location>
        <begin position="421"/>
        <end position="442"/>
    </location>
</feature>
<proteinExistence type="predicted"/>
<evidence type="ECO:0000256" key="1">
    <source>
        <dbReference type="SAM" id="MobiDB-lite"/>
    </source>
</evidence>
<name>G0PFX8_CAEBE</name>
<dbReference type="AlphaFoldDB" id="G0PFX8"/>
<dbReference type="InParanoid" id="G0PFX8"/>
<dbReference type="EMBL" id="GL380388">
    <property type="protein sequence ID" value="EGT54641.1"/>
    <property type="molecule type" value="Genomic_DNA"/>
</dbReference>
<evidence type="ECO:0000313" key="2">
    <source>
        <dbReference type="EMBL" id="EGT54641.1"/>
    </source>
</evidence>
<dbReference type="FunCoup" id="G0PFX8">
    <property type="interactions" value="1721"/>
</dbReference>
<reference evidence="3" key="1">
    <citation type="submission" date="2011-07" db="EMBL/GenBank/DDBJ databases">
        <authorList>
            <consortium name="Caenorhabditis brenneri Sequencing and Analysis Consortium"/>
            <person name="Wilson R.K."/>
        </authorList>
    </citation>
    <scope>NUCLEOTIDE SEQUENCE [LARGE SCALE GENOMIC DNA]</scope>
    <source>
        <strain evidence="3">PB2801</strain>
    </source>
</reference>